<dbReference type="PROSITE" id="PS50164">
    <property type="entry name" value="GIY_YIG"/>
    <property type="match status" value="1"/>
</dbReference>
<organism evidence="11 12">
    <name type="scientific">Apodospora peruviana</name>
    <dbReference type="NCBI Taxonomy" id="516989"/>
    <lineage>
        <taxon>Eukaryota</taxon>
        <taxon>Fungi</taxon>
        <taxon>Dikarya</taxon>
        <taxon>Ascomycota</taxon>
        <taxon>Pezizomycotina</taxon>
        <taxon>Sordariomycetes</taxon>
        <taxon>Sordariomycetidae</taxon>
        <taxon>Sordariales</taxon>
        <taxon>Lasiosphaeriaceae</taxon>
        <taxon>Apodospora</taxon>
    </lineage>
</organism>
<protein>
    <recommendedName>
        <fullName evidence="10">GIY-YIG domain-containing protein</fullName>
    </recommendedName>
</protein>
<comment type="similarity">
    <text evidence="8">Belongs to the SLX1 family.</text>
</comment>
<dbReference type="AlphaFoldDB" id="A0AAE0MBU0"/>
<keyword evidence="2 8" id="KW-0255">Endonuclease</keyword>
<evidence type="ECO:0000256" key="6">
    <source>
        <dbReference type="ARBA" id="ARBA00023204"/>
    </source>
</evidence>
<dbReference type="PANTHER" id="PTHR20208:SF10">
    <property type="entry name" value="STRUCTURE-SPECIFIC ENDONUCLEASE SUBUNIT SLX1"/>
    <property type="match status" value="1"/>
</dbReference>
<evidence type="ECO:0000256" key="2">
    <source>
        <dbReference type="ARBA" id="ARBA00022759"/>
    </source>
</evidence>
<keyword evidence="1 8" id="KW-0540">Nuclease</keyword>
<dbReference type="InterPro" id="IPR048749">
    <property type="entry name" value="SLX1_C"/>
</dbReference>
<comment type="caution">
    <text evidence="8">Lacks conserved residue(s) required for the propagation of feature annotation.</text>
</comment>
<dbReference type="Gene3D" id="3.30.40.10">
    <property type="entry name" value="Zinc/RING finger domain, C3HC4 (zinc finger)"/>
    <property type="match status" value="1"/>
</dbReference>
<keyword evidence="6 8" id="KW-0234">DNA repair</keyword>
<dbReference type="EMBL" id="JAUEDM010000002">
    <property type="protein sequence ID" value="KAK3325953.1"/>
    <property type="molecule type" value="Genomic_DNA"/>
</dbReference>
<comment type="subcellular location">
    <subcellularLocation>
        <location evidence="8">Nucleus</location>
    </subcellularLocation>
</comment>
<dbReference type="GO" id="GO:0017108">
    <property type="term" value="F:5'-flap endonuclease activity"/>
    <property type="evidence" value="ECO:0007669"/>
    <property type="project" value="InterPro"/>
</dbReference>
<dbReference type="InterPro" id="IPR027520">
    <property type="entry name" value="Slx1"/>
</dbReference>
<gene>
    <name evidence="11" type="ORF">B0H66DRAFT_144164</name>
</gene>
<evidence type="ECO:0000256" key="1">
    <source>
        <dbReference type="ARBA" id="ARBA00022722"/>
    </source>
</evidence>
<evidence type="ECO:0000256" key="9">
    <source>
        <dbReference type="SAM" id="MobiDB-lite"/>
    </source>
</evidence>
<dbReference type="Pfam" id="PF21202">
    <property type="entry name" value="SLX1_C"/>
    <property type="match status" value="1"/>
</dbReference>
<evidence type="ECO:0000313" key="11">
    <source>
        <dbReference type="EMBL" id="KAK3325953.1"/>
    </source>
</evidence>
<feature type="region of interest" description="Disordered" evidence="9">
    <location>
        <begin position="29"/>
        <end position="55"/>
    </location>
</feature>
<dbReference type="Gene3D" id="3.40.1440.10">
    <property type="entry name" value="GIY-YIG endonuclease"/>
    <property type="match status" value="1"/>
</dbReference>
<comment type="function">
    <text evidence="8">Catalytic subunit of the SLX1-SLX4 structure-specific endonuclease that resolves DNA secondary structures generated during DNA repair and recombination. Has endonuclease activity towards branched DNA substrates, introducing single-strand cuts in duplex DNA close to junctions with ss-DNA.</text>
</comment>
<accession>A0AAE0MBU0</accession>
<evidence type="ECO:0000259" key="10">
    <source>
        <dbReference type="PROSITE" id="PS50164"/>
    </source>
</evidence>
<dbReference type="InterPro" id="IPR013083">
    <property type="entry name" value="Znf_RING/FYVE/PHD"/>
</dbReference>
<evidence type="ECO:0000256" key="4">
    <source>
        <dbReference type="ARBA" id="ARBA00022801"/>
    </source>
</evidence>
<dbReference type="HAMAP" id="MF_03100">
    <property type="entry name" value="Endonuc_su_Slx1"/>
    <property type="match status" value="1"/>
</dbReference>
<evidence type="ECO:0000313" key="12">
    <source>
        <dbReference type="Proteomes" id="UP001283341"/>
    </source>
</evidence>
<reference evidence="11" key="1">
    <citation type="journal article" date="2023" name="Mol. Phylogenet. Evol.">
        <title>Genome-scale phylogeny and comparative genomics of the fungal order Sordariales.</title>
        <authorList>
            <person name="Hensen N."/>
            <person name="Bonometti L."/>
            <person name="Westerberg I."/>
            <person name="Brannstrom I.O."/>
            <person name="Guillou S."/>
            <person name="Cros-Aarteil S."/>
            <person name="Calhoun S."/>
            <person name="Haridas S."/>
            <person name="Kuo A."/>
            <person name="Mondo S."/>
            <person name="Pangilinan J."/>
            <person name="Riley R."/>
            <person name="LaButti K."/>
            <person name="Andreopoulos B."/>
            <person name="Lipzen A."/>
            <person name="Chen C."/>
            <person name="Yan M."/>
            <person name="Daum C."/>
            <person name="Ng V."/>
            <person name="Clum A."/>
            <person name="Steindorff A."/>
            <person name="Ohm R.A."/>
            <person name="Martin F."/>
            <person name="Silar P."/>
            <person name="Natvig D.O."/>
            <person name="Lalanne C."/>
            <person name="Gautier V."/>
            <person name="Ament-Velasquez S.L."/>
            <person name="Kruys A."/>
            <person name="Hutchinson M.I."/>
            <person name="Powell A.J."/>
            <person name="Barry K."/>
            <person name="Miller A.N."/>
            <person name="Grigoriev I.V."/>
            <person name="Debuchy R."/>
            <person name="Gladieux P."/>
            <person name="Hiltunen Thoren M."/>
            <person name="Johannesson H."/>
        </authorList>
    </citation>
    <scope>NUCLEOTIDE SEQUENCE</scope>
    <source>
        <strain evidence="11">CBS 118394</strain>
    </source>
</reference>
<name>A0AAE0MBU0_9PEZI</name>
<dbReference type="GO" id="GO:0033557">
    <property type="term" value="C:Slx1-Slx4 complex"/>
    <property type="evidence" value="ECO:0007669"/>
    <property type="project" value="UniProtKB-UniRule"/>
</dbReference>
<evidence type="ECO:0000256" key="8">
    <source>
        <dbReference type="HAMAP-Rule" id="MF_03100"/>
    </source>
</evidence>
<keyword evidence="5 8" id="KW-0233">DNA recombination</keyword>
<evidence type="ECO:0000256" key="7">
    <source>
        <dbReference type="ARBA" id="ARBA00023242"/>
    </source>
</evidence>
<feature type="region of interest" description="Disordered" evidence="9">
    <location>
        <begin position="364"/>
        <end position="385"/>
    </location>
</feature>
<dbReference type="Proteomes" id="UP001283341">
    <property type="component" value="Unassembled WGS sequence"/>
</dbReference>
<sequence length="385" mass="42812">MNSVQPKPIPALYTVYILRSTVRHASLYIGSTPNPPRRLRQHNGDAQGGANRTSRKTLRPWEMVGLVSGFPSMVSALKFEWALTNSHLTAHIPSPSRLTVSTQRKANGQPRRPSASMASIISNLHLLLRVPSFSSWPLKLHFFVPEVYTTWQKWCTMSTERLRPSLPVVTDFERDAVLQQQQPASSVSSSVGEDIEMEQQQQTQVTPWGIHALPLDYKPMKEYVAKGHEIFEFEKEGNCVVCGEAVEADKGLHAICSNNRCEGVGHLSCWSRHLLAGEQQQDRDTSILPIEGQCPKCHGTVQWGDMMKELTLRLRGGKEVEKLLKTRRRRVAHKATAKATGKGRTKATETVKAKAAARGRKKAAKAMAESPRNVDGQEAGVVILD</sequence>
<dbReference type="GO" id="GO:0000724">
    <property type="term" value="P:double-strand break repair via homologous recombination"/>
    <property type="evidence" value="ECO:0007669"/>
    <property type="project" value="TreeGrafter"/>
</dbReference>
<comment type="caution">
    <text evidence="11">The sequence shown here is derived from an EMBL/GenBank/DDBJ whole genome shotgun (WGS) entry which is preliminary data.</text>
</comment>
<keyword evidence="7 8" id="KW-0539">Nucleus</keyword>
<dbReference type="PANTHER" id="PTHR20208">
    <property type="entry name" value="STRUCTURE-SPECIFIC ENDONUCLEASE SUBUNIT SLX1"/>
    <property type="match status" value="1"/>
</dbReference>
<dbReference type="GO" id="GO:0008821">
    <property type="term" value="F:crossover junction DNA endonuclease activity"/>
    <property type="evidence" value="ECO:0007669"/>
    <property type="project" value="TreeGrafter"/>
</dbReference>
<dbReference type="Pfam" id="PF01541">
    <property type="entry name" value="GIY-YIG"/>
    <property type="match status" value="1"/>
</dbReference>
<reference evidence="11" key="2">
    <citation type="submission" date="2023-06" db="EMBL/GenBank/DDBJ databases">
        <authorList>
            <consortium name="Lawrence Berkeley National Laboratory"/>
            <person name="Haridas S."/>
            <person name="Hensen N."/>
            <person name="Bonometti L."/>
            <person name="Westerberg I."/>
            <person name="Brannstrom I.O."/>
            <person name="Guillou S."/>
            <person name="Cros-Aarteil S."/>
            <person name="Calhoun S."/>
            <person name="Kuo A."/>
            <person name="Mondo S."/>
            <person name="Pangilinan J."/>
            <person name="Riley R."/>
            <person name="Labutti K."/>
            <person name="Andreopoulos B."/>
            <person name="Lipzen A."/>
            <person name="Chen C."/>
            <person name="Yanf M."/>
            <person name="Daum C."/>
            <person name="Ng V."/>
            <person name="Clum A."/>
            <person name="Steindorff A."/>
            <person name="Ohm R."/>
            <person name="Martin F."/>
            <person name="Silar P."/>
            <person name="Natvig D."/>
            <person name="Lalanne C."/>
            <person name="Gautier V."/>
            <person name="Ament-Velasquez S.L."/>
            <person name="Kruys A."/>
            <person name="Hutchinson M.I."/>
            <person name="Powell A.J."/>
            <person name="Barry K."/>
            <person name="Miller A.N."/>
            <person name="Grigoriev I.V."/>
            <person name="Debuchy R."/>
            <person name="Gladieux P."/>
            <person name="Thoren M.H."/>
            <person name="Johannesson H."/>
        </authorList>
    </citation>
    <scope>NUCLEOTIDE SEQUENCE</scope>
    <source>
        <strain evidence="11">CBS 118394</strain>
    </source>
</reference>
<comment type="cofactor">
    <cofactor evidence="8">
        <name>a divalent metal cation</name>
        <dbReference type="ChEBI" id="CHEBI:60240"/>
    </cofactor>
</comment>
<proteinExistence type="inferred from homology"/>
<comment type="subunit">
    <text evidence="8">Forms a heterodimer with SLX4.</text>
</comment>
<dbReference type="InterPro" id="IPR000305">
    <property type="entry name" value="GIY-YIG_endonuc"/>
</dbReference>
<keyword evidence="4 8" id="KW-0378">Hydrolase</keyword>
<dbReference type="InterPro" id="IPR050381">
    <property type="entry name" value="SLX1_endonuclease"/>
</dbReference>
<keyword evidence="12" id="KW-1185">Reference proteome</keyword>
<evidence type="ECO:0000256" key="3">
    <source>
        <dbReference type="ARBA" id="ARBA00022763"/>
    </source>
</evidence>
<evidence type="ECO:0000256" key="5">
    <source>
        <dbReference type="ARBA" id="ARBA00023172"/>
    </source>
</evidence>
<feature type="domain" description="GIY-YIG" evidence="10">
    <location>
        <begin position="11"/>
        <end position="93"/>
    </location>
</feature>
<dbReference type="CDD" id="cd10455">
    <property type="entry name" value="GIY-YIG_SLX1"/>
    <property type="match status" value="1"/>
</dbReference>
<keyword evidence="3 8" id="KW-0227">DNA damage</keyword>
<dbReference type="InterPro" id="IPR035901">
    <property type="entry name" value="GIY-YIG_endonuc_sf"/>
</dbReference>